<feature type="binding site" evidence="19">
    <location>
        <position position="279"/>
    </location>
    <ligand>
        <name>Zn(2+)</name>
        <dbReference type="ChEBI" id="CHEBI:29105"/>
    </ligand>
</feature>
<dbReference type="Gene3D" id="1.20.1090.10">
    <property type="entry name" value="Dehydroquinate synthase-like - alpha domain"/>
    <property type="match status" value="1"/>
</dbReference>
<keyword evidence="11 19" id="KW-0028">Amino-acid biosynthesis</keyword>
<dbReference type="PANTHER" id="PTHR43622:SF7">
    <property type="entry name" value="3-DEHYDROQUINATE SYNTHASE, CHLOROPLASTIC"/>
    <property type="match status" value="1"/>
</dbReference>
<evidence type="ECO:0000256" key="15">
    <source>
        <dbReference type="ARBA" id="ARBA00023027"/>
    </source>
</evidence>
<reference evidence="22 23" key="1">
    <citation type="journal article" date="2014" name="Genome Announc.">
        <title>Genome Sequence of Afipia felis Strain 76713, Isolated in Hospital Water Using an Amoeba Co-Culture Procedure.</title>
        <authorList>
            <person name="Benamar S."/>
            <person name="La Scola B."/>
            <person name="Croce O."/>
        </authorList>
    </citation>
    <scope>NUCLEOTIDE SEQUENCE [LARGE SCALE GENOMIC DNA]</scope>
    <source>
        <strain evidence="22 23">76713</strain>
    </source>
</reference>
<evidence type="ECO:0000256" key="14">
    <source>
        <dbReference type="ARBA" id="ARBA00022833"/>
    </source>
</evidence>
<name>A0A090MW67_AFIFE</name>
<dbReference type="InterPro" id="IPR030960">
    <property type="entry name" value="DHQS/DOIS_N"/>
</dbReference>
<protein>
    <recommendedName>
        <fullName evidence="9 19">3-dehydroquinate synthase</fullName>
        <shortName evidence="19">DHQS</shortName>
        <ecNumber evidence="8 19">4.2.3.4</ecNumber>
    </recommendedName>
</protein>
<keyword evidence="17 19" id="KW-0456">Lyase</keyword>
<dbReference type="GO" id="GO:0009423">
    <property type="term" value="P:chorismate biosynthetic process"/>
    <property type="evidence" value="ECO:0007669"/>
    <property type="project" value="UniProtKB-UniRule"/>
</dbReference>
<evidence type="ECO:0000256" key="10">
    <source>
        <dbReference type="ARBA" id="ARBA00022490"/>
    </source>
</evidence>
<evidence type="ECO:0000256" key="11">
    <source>
        <dbReference type="ARBA" id="ARBA00022605"/>
    </source>
</evidence>
<dbReference type="STRING" id="1035.BN961_03813"/>
<dbReference type="OrthoDB" id="9806583at2"/>
<evidence type="ECO:0000256" key="17">
    <source>
        <dbReference type="ARBA" id="ARBA00023239"/>
    </source>
</evidence>
<keyword evidence="10 19" id="KW-0963">Cytoplasm</keyword>
<comment type="cofactor">
    <cofactor evidence="2 19">
        <name>NAD(+)</name>
        <dbReference type="ChEBI" id="CHEBI:57540"/>
    </cofactor>
</comment>
<evidence type="ECO:0000256" key="5">
    <source>
        <dbReference type="ARBA" id="ARBA00004496"/>
    </source>
</evidence>
<evidence type="ECO:0000256" key="7">
    <source>
        <dbReference type="ARBA" id="ARBA00005412"/>
    </source>
</evidence>
<dbReference type="Proteomes" id="UP000035762">
    <property type="component" value="Unassembled WGS sequence"/>
</dbReference>
<comment type="function">
    <text evidence="4 19">Catalyzes the conversion of 3-deoxy-D-arabino-heptulosonate 7-phosphate (DAHP) to dehydroquinate (DHQ).</text>
</comment>
<feature type="binding site" evidence="19">
    <location>
        <begin position="120"/>
        <end position="124"/>
    </location>
    <ligand>
        <name>NAD(+)</name>
        <dbReference type="ChEBI" id="CHEBI:57540"/>
    </ligand>
</feature>
<evidence type="ECO:0000256" key="13">
    <source>
        <dbReference type="ARBA" id="ARBA00022741"/>
    </source>
</evidence>
<evidence type="ECO:0000256" key="9">
    <source>
        <dbReference type="ARBA" id="ARBA00017684"/>
    </source>
</evidence>
<evidence type="ECO:0000313" key="22">
    <source>
        <dbReference type="EMBL" id="CEG10374.1"/>
    </source>
</evidence>
<evidence type="ECO:0000259" key="20">
    <source>
        <dbReference type="Pfam" id="PF01761"/>
    </source>
</evidence>
<proteinExistence type="inferred from homology"/>
<comment type="similarity">
    <text evidence="7 19">Belongs to the sugar phosphate cyclases superfamily. Dehydroquinate synthase family.</text>
</comment>
<keyword evidence="13 19" id="KW-0547">Nucleotide-binding</keyword>
<dbReference type="EMBL" id="CCAZ020000002">
    <property type="protein sequence ID" value="CEG10374.1"/>
    <property type="molecule type" value="Genomic_DNA"/>
</dbReference>
<feature type="binding site" evidence="19">
    <location>
        <position position="199"/>
    </location>
    <ligand>
        <name>Zn(2+)</name>
        <dbReference type="ChEBI" id="CHEBI:29105"/>
    </ligand>
</feature>
<evidence type="ECO:0000256" key="2">
    <source>
        <dbReference type="ARBA" id="ARBA00001911"/>
    </source>
</evidence>
<dbReference type="InterPro" id="IPR030963">
    <property type="entry name" value="DHQ_synth_fam"/>
</dbReference>
<comment type="caution">
    <text evidence="19">Lacks conserved residue(s) required for the propagation of feature annotation.</text>
</comment>
<feature type="binding site" evidence="19">
    <location>
        <position position="157"/>
    </location>
    <ligand>
        <name>NAD(+)</name>
        <dbReference type="ChEBI" id="CHEBI:57540"/>
    </ligand>
</feature>
<dbReference type="GO" id="GO:0008652">
    <property type="term" value="P:amino acid biosynthetic process"/>
    <property type="evidence" value="ECO:0007669"/>
    <property type="project" value="UniProtKB-KW"/>
</dbReference>
<dbReference type="GO" id="GO:0005737">
    <property type="term" value="C:cytoplasm"/>
    <property type="evidence" value="ECO:0007669"/>
    <property type="project" value="UniProtKB-SubCell"/>
</dbReference>
<dbReference type="GO" id="GO:0000166">
    <property type="term" value="F:nucleotide binding"/>
    <property type="evidence" value="ECO:0007669"/>
    <property type="project" value="UniProtKB-KW"/>
</dbReference>
<organism evidence="22 23">
    <name type="scientific">Afipia felis</name>
    <name type="common">Cat scratch disease bacillus</name>
    <dbReference type="NCBI Taxonomy" id="1035"/>
    <lineage>
        <taxon>Bacteria</taxon>
        <taxon>Pseudomonadati</taxon>
        <taxon>Pseudomonadota</taxon>
        <taxon>Alphaproteobacteria</taxon>
        <taxon>Hyphomicrobiales</taxon>
        <taxon>Nitrobacteraceae</taxon>
        <taxon>Afipia</taxon>
    </lineage>
</organism>
<evidence type="ECO:0000256" key="19">
    <source>
        <dbReference type="HAMAP-Rule" id="MF_00110"/>
    </source>
</evidence>
<dbReference type="GO" id="GO:0009073">
    <property type="term" value="P:aromatic amino acid family biosynthetic process"/>
    <property type="evidence" value="ECO:0007669"/>
    <property type="project" value="UniProtKB-KW"/>
</dbReference>
<evidence type="ECO:0000256" key="18">
    <source>
        <dbReference type="ARBA" id="ARBA00023285"/>
    </source>
</evidence>
<dbReference type="AlphaFoldDB" id="A0A090MW67"/>
<keyword evidence="15 19" id="KW-0520">NAD</keyword>
<evidence type="ECO:0000256" key="6">
    <source>
        <dbReference type="ARBA" id="ARBA00004661"/>
    </source>
</evidence>
<comment type="subcellular location">
    <subcellularLocation>
        <location evidence="5 19">Cytoplasm</location>
    </subcellularLocation>
</comment>
<keyword evidence="16 19" id="KW-0057">Aromatic amino acid biosynthesis</keyword>
<keyword evidence="12 19" id="KW-0479">Metal-binding</keyword>
<dbReference type="HAMAP" id="MF_00110">
    <property type="entry name" value="DHQ_synthase"/>
    <property type="match status" value="1"/>
</dbReference>
<evidence type="ECO:0000313" key="23">
    <source>
        <dbReference type="Proteomes" id="UP000035762"/>
    </source>
</evidence>
<accession>A0A090MW67</accession>
<dbReference type="SUPFAM" id="SSF56796">
    <property type="entry name" value="Dehydroquinate synthase-like"/>
    <property type="match status" value="1"/>
</dbReference>
<gene>
    <name evidence="19 22" type="primary">aroB</name>
    <name evidence="22" type="ORF">BN961_03813</name>
</gene>
<dbReference type="Gene3D" id="3.40.50.1970">
    <property type="match status" value="1"/>
</dbReference>
<evidence type="ECO:0000256" key="12">
    <source>
        <dbReference type="ARBA" id="ARBA00022723"/>
    </source>
</evidence>
<feature type="binding site" evidence="19">
    <location>
        <begin position="86"/>
        <end position="91"/>
    </location>
    <ligand>
        <name>NAD(+)</name>
        <dbReference type="ChEBI" id="CHEBI:57540"/>
    </ligand>
</feature>
<dbReference type="CDD" id="cd08195">
    <property type="entry name" value="DHQS"/>
    <property type="match status" value="1"/>
</dbReference>
<dbReference type="Pfam" id="PF01761">
    <property type="entry name" value="DHQ_synthase"/>
    <property type="match status" value="1"/>
</dbReference>
<feature type="domain" description="3-dehydroquinate synthase C-terminal" evidence="21">
    <location>
        <begin position="196"/>
        <end position="348"/>
    </location>
</feature>
<feature type="domain" description="3-dehydroquinate synthase N-terminal" evidence="20">
    <location>
        <begin position="82"/>
        <end position="194"/>
    </location>
</feature>
<comment type="pathway">
    <text evidence="6 19">Metabolic intermediate biosynthesis; chorismate biosynthesis; chorismate from D-erythrose 4-phosphate and phosphoenolpyruvate: step 2/7.</text>
</comment>
<evidence type="ECO:0000256" key="8">
    <source>
        <dbReference type="ARBA" id="ARBA00013031"/>
    </source>
</evidence>
<comment type="catalytic activity">
    <reaction evidence="1 19">
        <text>7-phospho-2-dehydro-3-deoxy-D-arabino-heptonate = 3-dehydroquinate + phosphate</text>
        <dbReference type="Rhea" id="RHEA:21968"/>
        <dbReference type="ChEBI" id="CHEBI:32364"/>
        <dbReference type="ChEBI" id="CHEBI:43474"/>
        <dbReference type="ChEBI" id="CHEBI:58394"/>
        <dbReference type="EC" id="4.2.3.4"/>
    </reaction>
</comment>
<keyword evidence="18 19" id="KW-0170">Cobalt</keyword>
<dbReference type="InterPro" id="IPR050071">
    <property type="entry name" value="Dehydroquinate_synthase"/>
</dbReference>
<dbReference type="InterPro" id="IPR016037">
    <property type="entry name" value="DHQ_synth_AroB"/>
</dbReference>
<evidence type="ECO:0000256" key="16">
    <source>
        <dbReference type="ARBA" id="ARBA00023141"/>
    </source>
</evidence>
<sequence>MPAAAETKSRSDDTTMLEVGLGARSYNIAIGRGLLPSLGERIKALRPGARTAIVTDRTVAKHWLAPAMDALQSAGVEAAQPIIVEDGEGSKSYGVLEDVSEGLIAAKIERNDLVVALGGGVVGDLAGFASAIVRRGVDFVQVPTSLLAQVDSSVGGKTGINSPKGKNLIGAFHQPILVLADTAVLDTLSPRQFRAGYAEVAKYGLLGDLGFFEWLEKNHDGIFSGNTAREHAVAASCRAKAGIVARDEFETGERALLNLGHTFGHALEAATGFSDRLFHGEGVAVGMTLAAEFSARRGMISQNDVARVQAHLAAVGLPTRLQDIAGFTQEGVGDADALLSLMFQDKKVKRGKLTFILLEQLGRAVIVNDVDPASVRDFLSEKLSQKPN</sequence>
<comment type="cofactor">
    <cofactor evidence="19">
        <name>Co(2+)</name>
        <dbReference type="ChEBI" id="CHEBI:48828"/>
    </cofactor>
    <cofactor evidence="19">
        <name>Zn(2+)</name>
        <dbReference type="ChEBI" id="CHEBI:29105"/>
    </cofactor>
    <text evidence="19">Binds 1 divalent metal cation per subunit. Can use either Co(2+) or Zn(2+).</text>
</comment>
<dbReference type="FunFam" id="3.40.50.1970:FF:000007">
    <property type="entry name" value="Pentafunctional AROM polypeptide"/>
    <property type="match status" value="1"/>
</dbReference>
<evidence type="ECO:0000256" key="1">
    <source>
        <dbReference type="ARBA" id="ARBA00001393"/>
    </source>
</evidence>
<evidence type="ECO:0000256" key="4">
    <source>
        <dbReference type="ARBA" id="ARBA00003485"/>
    </source>
</evidence>
<keyword evidence="14 19" id="KW-0862">Zinc</keyword>
<dbReference type="Pfam" id="PF24621">
    <property type="entry name" value="DHQS_C"/>
    <property type="match status" value="1"/>
</dbReference>
<feature type="binding site" evidence="19">
    <location>
        <position position="261"/>
    </location>
    <ligand>
        <name>Zn(2+)</name>
        <dbReference type="ChEBI" id="CHEBI:29105"/>
    </ligand>
</feature>
<keyword evidence="23" id="KW-1185">Reference proteome</keyword>
<dbReference type="GO" id="GO:0003856">
    <property type="term" value="F:3-dehydroquinate synthase activity"/>
    <property type="evidence" value="ECO:0007669"/>
    <property type="project" value="UniProtKB-UniRule"/>
</dbReference>
<dbReference type="EC" id="4.2.3.4" evidence="8 19"/>
<dbReference type="UniPathway" id="UPA00053">
    <property type="reaction ID" value="UER00085"/>
</dbReference>
<evidence type="ECO:0000256" key="3">
    <source>
        <dbReference type="ARBA" id="ARBA00001947"/>
    </source>
</evidence>
<dbReference type="InterPro" id="IPR056179">
    <property type="entry name" value="DHQS_C"/>
</dbReference>
<dbReference type="PANTHER" id="PTHR43622">
    <property type="entry name" value="3-DEHYDROQUINATE SYNTHASE"/>
    <property type="match status" value="1"/>
</dbReference>
<feature type="binding site" evidence="19">
    <location>
        <position position="166"/>
    </location>
    <ligand>
        <name>NAD(+)</name>
        <dbReference type="ChEBI" id="CHEBI:57540"/>
    </ligand>
</feature>
<dbReference type="RefSeq" id="WP_009338314.1">
    <property type="nucleotide sequence ID" value="NZ_CCAZ020000002.1"/>
</dbReference>
<comment type="cofactor">
    <cofactor evidence="3">
        <name>Zn(2+)</name>
        <dbReference type="ChEBI" id="CHEBI:29105"/>
    </cofactor>
</comment>
<feature type="binding site" evidence="19">
    <location>
        <begin position="144"/>
        <end position="145"/>
    </location>
    <ligand>
        <name>NAD(+)</name>
        <dbReference type="ChEBI" id="CHEBI:57540"/>
    </ligand>
</feature>
<evidence type="ECO:0000259" key="21">
    <source>
        <dbReference type="Pfam" id="PF24621"/>
    </source>
</evidence>
<dbReference type="GO" id="GO:0046872">
    <property type="term" value="F:metal ion binding"/>
    <property type="evidence" value="ECO:0007669"/>
    <property type="project" value="UniProtKB-KW"/>
</dbReference>
<dbReference type="NCBIfam" id="TIGR01357">
    <property type="entry name" value="aroB"/>
    <property type="match status" value="1"/>
</dbReference>
<dbReference type="PIRSF" id="PIRSF001455">
    <property type="entry name" value="DHQ_synth"/>
    <property type="match status" value="1"/>
</dbReference>
<comment type="caution">
    <text evidence="22">The sequence shown here is derived from an EMBL/GenBank/DDBJ whole genome shotgun (WGS) entry which is preliminary data.</text>
</comment>